<keyword evidence="1" id="KW-0812">Transmembrane</keyword>
<proteinExistence type="predicted"/>
<gene>
    <name evidence="2" type="ORF">GR303_02920</name>
</gene>
<protein>
    <submittedName>
        <fullName evidence="2">DUF1467 family protein</fullName>
    </submittedName>
</protein>
<dbReference type="EMBL" id="JAAAXJ010000001">
    <property type="protein sequence ID" value="NBJ23314.1"/>
    <property type="molecule type" value="Genomic_DNA"/>
</dbReference>
<evidence type="ECO:0000256" key="1">
    <source>
        <dbReference type="SAM" id="Phobius"/>
    </source>
</evidence>
<keyword evidence="1" id="KW-0472">Membrane</keyword>
<dbReference type="Proteomes" id="UP000818323">
    <property type="component" value="Unassembled WGS sequence"/>
</dbReference>
<evidence type="ECO:0000313" key="2">
    <source>
        <dbReference type="EMBL" id="NBJ23314.1"/>
    </source>
</evidence>
<reference evidence="2 3" key="1">
    <citation type="submission" date="2020-01" db="EMBL/GenBank/DDBJ databases">
        <title>Microvirga sp. nov., an arsenate reduction bacterium isolated from Tibet hotspring sediments.</title>
        <authorList>
            <person name="Yuan C.-G."/>
        </authorList>
    </citation>
    <scope>NUCLEOTIDE SEQUENCE [LARGE SCALE GENOMIC DNA]</scope>
    <source>
        <strain evidence="2 3">SYSU G3D203</strain>
    </source>
</reference>
<dbReference type="RefSeq" id="WP_161724477.1">
    <property type="nucleotide sequence ID" value="NZ_JAAAXI010000013.1"/>
</dbReference>
<organism evidence="2 3">
    <name type="scientific">Microvirga arsenatis</name>
    <dbReference type="NCBI Taxonomy" id="2692265"/>
    <lineage>
        <taxon>Bacteria</taxon>
        <taxon>Pseudomonadati</taxon>
        <taxon>Pseudomonadota</taxon>
        <taxon>Alphaproteobacteria</taxon>
        <taxon>Hyphomicrobiales</taxon>
        <taxon>Methylobacteriaceae</taxon>
        <taxon>Microvirga</taxon>
    </lineage>
</organism>
<feature type="transmembrane region" description="Helical" evidence="1">
    <location>
        <begin position="65"/>
        <end position="86"/>
    </location>
</feature>
<keyword evidence="3" id="KW-1185">Reference proteome</keyword>
<comment type="caution">
    <text evidence="2">The sequence shown here is derived from an EMBL/GenBank/DDBJ whole genome shotgun (WGS) entry which is preliminary data.</text>
</comment>
<accession>A0ABW9YXV0</accession>
<keyword evidence="1" id="KW-1133">Transmembrane helix</keyword>
<dbReference type="InterPro" id="IPR009935">
    <property type="entry name" value="DUF1467"/>
</dbReference>
<evidence type="ECO:0000313" key="3">
    <source>
        <dbReference type="Proteomes" id="UP000818323"/>
    </source>
</evidence>
<sequence>MIAIAAAVGWFGLRVSGGLALYFVIWWILLFAVLPFGVRSQAEAGEVVQGSEPGAPTLPALREKAIWTTLVASVVLLIAAAVFPLAGL</sequence>
<name>A0ABW9YXV0_9HYPH</name>
<dbReference type="Pfam" id="PF07330">
    <property type="entry name" value="DUF1467"/>
    <property type="match status" value="1"/>
</dbReference>